<feature type="region of interest" description="Disordered" evidence="5">
    <location>
        <begin position="306"/>
        <end position="329"/>
    </location>
</feature>
<proteinExistence type="predicted"/>
<accession>A0A9Q8PJ36</accession>
<comment type="subcellular location">
    <subcellularLocation>
        <location evidence="4">Nucleus</location>
    </subcellularLocation>
</comment>
<dbReference type="Pfam" id="PF05920">
    <property type="entry name" value="Homeobox_KN"/>
    <property type="match status" value="1"/>
</dbReference>
<dbReference type="AlphaFoldDB" id="A0A9Q8PJ36"/>
<evidence type="ECO:0000256" key="5">
    <source>
        <dbReference type="SAM" id="MobiDB-lite"/>
    </source>
</evidence>
<keyword evidence="1 4" id="KW-0238">DNA-binding</keyword>
<keyword evidence="8" id="KW-1185">Reference proteome</keyword>
<feature type="domain" description="Homeobox" evidence="6">
    <location>
        <begin position="147"/>
        <end position="207"/>
    </location>
</feature>
<dbReference type="InterPro" id="IPR008422">
    <property type="entry name" value="KN_HD"/>
</dbReference>
<dbReference type="SMART" id="SM00389">
    <property type="entry name" value="HOX"/>
    <property type="match status" value="1"/>
</dbReference>
<dbReference type="OMA" id="LDSWVCT"/>
<keyword evidence="2 4" id="KW-0371">Homeobox</keyword>
<dbReference type="PROSITE" id="PS50071">
    <property type="entry name" value="HOMEOBOX_2"/>
    <property type="match status" value="1"/>
</dbReference>
<dbReference type="GO" id="GO:0005634">
    <property type="term" value="C:nucleus"/>
    <property type="evidence" value="ECO:0007669"/>
    <property type="project" value="UniProtKB-SubCell"/>
</dbReference>
<dbReference type="Proteomes" id="UP000756132">
    <property type="component" value="Chromosome 11"/>
</dbReference>
<dbReference type="PROSITE" id="PS00027">
    <property type="entry name" value="HOMEOBOX_1"/>
    <property type="match status" value="1"/>
</dbReference>
<dbReference type="CDD" id="cd00086">
    <property type="entry name" value="homeodomain"/>
    <property type="match status" value="1"/>
</dbReference>
<dbReference type="GeneID" id="71993199"/>
<reference evidence="7" key="2">
    <citation type="journal article" date="2022" name="Microb. Genom.">
        <title>A chromosome-scale genome assembly of the tomato pathogen Cladosporium fulvum reveals a compartmentalized genome architecture and the presence of a dispensable chromosome.</title>
        <authorList>
            <person name="Zaccaron A.Z."/>
            <person name="Chen L.H."/>
            <person name="Samaras A."/>
            <person name="Stergiopoulos I."/>
        </authorList>
    </citation>
    <scope>NUCLEOTIDE SEQUENCE</scope>
    <source>
        <strain evidence="7">Race5_Kim</strain>
    </source>
</reference>
<dbReference type="KEGG" id="ffu:CLAFUR5_13321"/>
<dbReference type="InterPro" id="IPR001356">
    <property type="entry name" value="HD"/>
</dbReference>
<sequence length="508" mass="56585">MWSQDVASRPVAAVETQGTSPFAVHQGDFDSAMDEFFRLNGGWRPTESCTHCPRLCLQCFILQTTSDNPDPVKACSSCVALFRECSLAGPEKRQAATFETAQPVIGQLHGVYEDENMAQASSLNSSMHPDNNASANLFDVTTLSTGSKRSSSRSRFKTRPLRIWLANHSDHPYPSEPERDMLVHITGLSDTQVSNWFKNARRRQRQAAGTARHNSRKVFRAGSPMPRATASESTPMERWRNSPPEQEAASIGAIETALVEWTGSSHAASATGDAWDPSSATASVDSNSSASMWHASDSSSAASLAFSRASSNSRPTSANGIRKRQRGKRTTTASCILHCTFCSRTFTKKSDWTRRERNMHLPDLDAWICSDLVKPDESTIVWTIGSAKPQCTPCGQPEPAEAHIQTHDFASRADRVLAERKVYRKDHLWQHLTKFHHCSKWDGWTLDSRIESLRQQIDAVDSTCGFCQLQSYSWEARIEHIVQYFQDQINDISQWQGGYGIHDPGASW</sequence>
<dbReference type="GO" id="GO:0000981">
    <property type="term" value="F:DNA-binding transcription factor activity, RNA polymerase II-specific"/>
    <property type="evidence" value="ECO:0007669"/>
    <property type="project" value="InterPro"/>
</dbReference>
<dbReference type="OrthoDB" id="10056939at2759"/>
<evidence type="ECO:0000256" key="2">
    <source>
        <dbReference type="ARBA" id="ARBA00023155"/>
    </source>
</evidence>
<dbReference type="InterPro" id="IPR050224">
    <property type="entry name" value="TALE_homeobox"/>
</dbReference>
<organism evidence="7 8">
    <name type="scientific">Passalora fulva</name>
    <name type="common">Tomato leaf mold</name>
    <name type="synonym">Cladosporium fulvum</name>
    <dbReference type="NCBI Taxonomy" id="5499"/>
    <lineage>
        <taxon>Eukaryota</taxon>
        <taxon>Fungi</taxon>
        <taxon>Dikarya</taxon>
        <taxon>Ascomycota</taxon>
        <taxon>Pezizomycotina</taxon>
        <taxon>Dothideomycetes</taxon>
        <taxon>Dothideomycetidae</taxon>
        <taxon>Mycosphaerellales</taxon>
        <taxon>Mycosphaerellaceae</taxon>
        <taxon>Fulvia</taxon>
    </lineage>
</organism>
<dbReference type="RefSeq" id="XP_047767764.1">
    <property type="nucleotide sequence ID" value="XM_047912469.1"/>
</dbReference>
<dbReference type="PANTHER" id="PTHR11850">
    <property type="entry name" value="HOMEOBOX PROTEIN TRANSCRIPTION FACTORS"/>
    <property type="match status" value="1"/>
</dbReference>
<evidence type="ECO:0000256" key="3">
    <source>
        <dbReference type="ARBA" id="ARBA00023242"/>
    </source>
</evidence>
<keyword evidence="3 4" id="KW-0539">Nucleus</keyword>
<evidence type="ECO:0000259" key="6">
    <source>
        <dbReference type="PROSITE" id="PS50071"/>
    </source>
</evidence>
<dbReference type="Gene3D" id="1.10.10.60">
    <property type="entry name" value="Homeodomain-like"/>
    <property type="match status" value="1"/>
</dbReference>
<dbReference type="SUPFAM" id="SSF46689">
    <property type="entry name" value="Homeodomain-like"/>
    <property type="match status" value="1"/>
</dbReference>
<evidence type="ECO:0000313" key="8">
    <source>
        <dbReference type="Proteomes" id="UP000756132"/>
    </source>
</evidence>
<gene>
    <name evidence="7" type="ORF">CLAFUR5_13321</name>
</gene>
<evidence type="ECO:0000313" key="7">
    <source>
        <dbReference type="EMBL" id="UJO23398.1"/>
    </source>
</evidence>
<protein>
    <recommendedName>
        <fullName evidence="6">Homeobox domain-containing protein</fullName>
    </recommendedName>
</protein>
<dbReference type="GO" id="GO:0003677">
    <property type="term" value="F:DNA binding"/>
    <property type="evidence" value="ECO:0007669"/>
    <property type="project" value="UniProtKB-UniRule"/>
</dbReference>
<feature type="region of interest" description="Disordered" evidence="5">
    <location>
        <begin position="202"/>
        <end position="250"/>
    </location>
</feature>
<dbReference type="InterPro" id="IPR009057">
    <property type="entry name" value="Homeodomain-like_sf"/>
</dbReference>
<dbReference type="EMBL" id="CP090173">
    <property type="protein sequence ID" value="UJO23398.1"/>
    <property type="molecule type" value="Genomic_DNA"/>
</dbReference>
<feature type="DNA-binding region" description="Homeobox" evidence="4">
    <location>
        <begin position="149"/>
        <end position="208"/>
    </location>
</feature>
<name>A0A9Q8PJ36_PASFU</name>
<dbReference type="InterPro" id="IPR017970">
    <property type="entry name" value="Homeobox_CS"/>
</dbReference>
<evidence type="ECO:0000256" key="1">
    <source>
        <dbReference type="ARBA" id="ARBA00023125"/>
    </source>
</evidence>
<reference evidence="7" key="1">
    <citation type="submission" date="2021-12" db="EMBL/GenBank/DDBJ databases">
        <authorList>
            <person name="Zaccaron A."/>
            <person name="Stergiopoulos I."/>
        </authorList>
    </citation>
    <scope>NUCLEOTIDE SEQUENCE</scope>
    <source>
        <strain evidence="7">Race5_Kim</strain>
    </source>
</reference>
<evidence type="ECO:0000256" key="4">
    <source>
        <dbReference type="PROSITE-ProRule" id="PRU00108"/>
    </source>
</evidence>